<evidence type="ECO:0000313" key="12">
    <source>
        <dbReference type="EMBL" id="PWN37503.1"/>
    </source>
</evidence>
<dbReference type="PANTHER" id="PTHR13466:SF0">
    <property type="entry name" value="SMP-LTD DOMAIN-CONTAINING PROTEIN"/>
    <property type="match status" value="1"/>
</dbReference>
<gene>
    <name evidence="12" type="ORF">FA14DRAFT_105878</name>
</gene>
<evidence type="ECO:0000256" key="6">
    <source>
        <dbReference type="ARBA" id="ARBA00023055"/>
    </source>
</evidence>
<keyword evidence="13" id="KW-1185">Reference proteome</keyword>
<feature type="non-terminal residue" evidence="12">
    <location>
        <position position="302"/>
    </location>
</feature>
<keyword evidence="3 10" id="KW-0812">Transmembrane</keyword>
<evidence type="ECO:0000256" key="8">
    <source>
        <dbReference type="ARBA" id="ARBA00023136"/>
    </source>
</evidence>
<dbReference type="OrthoDB" id="5599157at2759"/>
<sequence>GFLAGQLSVIIIALFAIRYIIFEDSKTSQKSTKRPLHIPIRTSKNRKSGFLSSSSTLKDISRSTRMQDSEADVPRMMADIMNRVQYEMDSHASESIDWINVIVAQALAGYRQDIKAEILNLNTVGRGMTFLDPIQVTQVEFGDAYPIFSNAKVRPADDMGRMRIEVDIDYADCMSLAIETKLLINFPRPRFAVLPVSLGLTIERFSGTMAIELFSNSSTQASPIPPTASKSEPPRSRHELHFSLHPDFTLDATASSLVGSRAKLQDLPKIEQLLVGRVRTYIHDRFVWPKYWTLTLPNLVPR</sequence>
<dbReference type="AlphaFoldDB" id="A0A316VM76"/>
<dbReference type="PROSITE" id="PS51847">
    <property type="entry name" value="SMP"/>
    <property type="match status" value="1"/>
</dbReference>
<dbReference type="EMBL" id="KZ819602">
    <property type="protein sequence ID" value="PWN37503.1"/>
    <property type="molecule type" value="Genomic_DNA"/>
</dbReference>
<dbReference type="GeneID" id="37017542"/>
<evidence type="ECO:0000256" key="10">
    <source>
        <dbReference type="SAM" id="Phobius"/>
    </source>
</evidence>
<keyword evidence="4" id="KW-0256">Endoplasmic reticulum</keyword>
<keyword evidence="5 10" id="KW-1133">Transmembrane helix</keyword>
<feature type="non-terminal residue" evidence="12">
    <location>
        <position position="1"/>
    </location>
</feature>
<dbReference type="InterPro" id="IPR031468">
    <property type="entry name" value="SMP_LBD"/>
</dbReference>
<evidence type="ECO:0000256" key="7">
    <source>
        <dbReference type="ARBA" id="ARBA00023121"/>
    </source>
</evidence>
<reference evidence="12 13" key="1">
    <citation type="journal article" date="2018" name="Mol. Biol. Evol.">
        <title>Broad Genomic Sampling Reveals a Smut Pathogenic Ancestry of the Fungal Clade Ustilaginomycotina.</title>
        <authorList>
            <person name="Kijpornyongpan T."/>
            <person name="Mondo S.J."/>
            <person name="Barry K."/>
            <person name="Sandor L."/>
            <person name="Lee J."/>
            <person name="Lipzen A."/>
            <person name="Pangilinan J."/>
            <person name="LaButti K."/>
            <person name="Hainaut M."/>
            <person name="Henrissat B."/>
            <person name="Grigoriev I.V."/>
            <person name="Spatafora J.W."/>
            <person name="Aime M.C."/>
        </authorList>
    </citation>
    <scope>NUCLEOTIDE SEQUENCE [LARGE SCALE GENOMIC DNA]</scope>
    <source>
        <strain evidence="12 13">MCA 3882</strain>
    </source>
</reference>
<evidence type="ECO:0000256" key="1">
    <source>
        <dbReference type="ARBA" id="ARBA00004586"/>
    </source>
</evidence>
<evidence type="ECO:0000313" key="13">
    <source>
        <dbReference type="Proteomes" id="UP000245771"/>
    </source>
</evidence>
<dbReference type="RefSeq" id="XP_025357805.1">
    <property type="nucleotide sequence ID" value="XM_025495761.1"/>
</dbReference>
<evidence type="ECO:0000256" key="3">
    <source>
        <dbReference type="ARBA" id="ARBA00022692"/>
    </source>
</evidence>
<dbReference type="Pfam" id="PF10296">
    <property type="entry name" value="MMM1"/>
    <property type="match status" value="1"/>
</dbReference>
<dbReference type="CDD" id="cd21671">
    <property type="entry name" value="SMP_Mmm1"/>
    <property type="match status" value="1"/>
</dbReference>
<dbReference type="InterPro" id="IPR019411">
    <property type="entry name" value="MMM1_dom"/>
</dbReference>
<dbReference type="HAMAP" id="MF_03103">
    <property type="entry name" value="Mmm1"/>
    <property type="match status" value="1"/>
</dbReference>
<keyword evidence="8 10" id="KW-0472">Membrane</keyword>
<organism evidence="12 13">
    <name type="scientific">Meira miltonrushii</name>
    <dbReference type="NCBI Taxonomy" id="1280837"/>
    <lineage>
        <taxon>Eukaryota</taxon>
        <taxon>Fungi</taxon>
        <taxon>Dikarya</taxon>
        <taxon>Basidiomycota</taxon>
        <taxon>Ustilaginomycotina</taxon>
        <taxon>Exobasidiomycetes</taxon>
        <taxon>Exobasidiales</taxon>
        <taxon>Brachybasidiaceae</taxon>
        <taxon>Meira</taxon>
    </lineage>
</organism>
<evidence type="ECO:0000256" key="2">
    <source>
        <dbReference type="ARBA" id="ARBA00022448"/>
    </source>
</evidence>
<evidence type="ECO:0000259" key="11">
    <source>
        <dbReference type="PROSITE" id="PS51847"/>
    </source>
</evidence>
<keyword evidence="7" id="KW-0446">Lipid-binding</keyword>
<protein>
    <recommendedName>
        <fullName evidence="11">SMP-LTD domain-containing protein</fullName>
    </recommendedName>
</protein>
<keyword evidence="2" id="KW-0813">Transport</keyword>
<dbReference type="GO" id="GO:0015914">
    <property type="term" value="P:phospholipid transport"/>
    <property type="evidence" value="ECO:0007669"/>
    <property type="project" value="TreeGrafter"/>
</dbReference>
<dbReference type="GO" id="GO:0005789">
    <property type="term" value="C:endoplasmic reticulum membrane"/>
    <property type="evidence" value="ECO:0007669"/>
    <property type="project" value="UniProtKB-SubCell"/>
</dbReference>
<dbReference type="GO" id="GO:0007005">
    <property type="term" value="P:mitochondrion organization"/>
    <property type="evidence" value="ECO:0007669"/>
    <property type="project" value="InterPro"/>
</dbReference>
<dbReference type="GO" id="GO:0032865">
    <property type="term" value="C:ERMES complex"/>
    <property type="evidence" value="ECO:0007669"/>
    <property type="project" value="InterPro"/>
</dbReference>
<proteinExistence type="inferred from homology"/>
<dbReference type="STRING" id="1280837.A0A316VM76"/>
<dbReference type="PANTHER" id="PTHR13466">
    <property type="entry name" value="TEX2 PROTEIN-RELATED"/>
    <property type="match status" value="1"/>
</dbReference>
<feature type="region of interest" description="Disordered" evidence="9">
    <location>
        <begin position="47"/>
        <end position="69"/>
    </location>
</feature>
<dbReference type="InParanoid" id="A0A316VM76"/>
<comment type="subcellular location">
    <subcellularLocation>
        <location evidence="1">Endoplasmic reticulum membrane</location>
    </subcellularLocation>
</comment>
<feature type="domain" description="SMP-LTD" evidence="11">
    <location>
        <begin position="92"/>
        <end position="297"/>
    </location>
</feature>
<dbReference type="FunCoup" id="A0A316VM76">
    <property type="interactions" value="72"/>
</dbReference>
<keyword evidence="6" id="KW-0445">Lipid transport</keyword>
<name>A0A316VM76_9BASI</name>
<evidence type="ECO:0000256" key="5">
    <source>
        <dbReference type="ARBA" id="ARBA00022989"/>
    </source>
</evidence>
<evidence type="ECO:0000256" key="9">
    <source>
        <dbReference type="SAM" id="MobiDB-lite"/>
    </source>
</evidence>
<accession>A0A316VM76</accession>
<dbReference type="GO" id="GO:1990456">
    <property type="term" value="P:mitochondrion-endoplasmic reticulum membrane tethering"/>
    <property type="evidence" value="ECO:0007669"/>
    <property type="project" value="TreeGrafter"/>
</dbReference>
<evidence type="ECO:0000256" key="4">
    <source>
        <dbReference type="ARBA" id="ARBA00022824"/>
    </source>
</evidence>
<dbReference type="GO" id="GO:0008289">
    <property type="term" value="F:lipid binding"/>
    <property type="evidence" value="ECO:0007669"/>
    <property type="project" value="UniProtKB-KW"/>
</dbReference>
<dbReference type="InterPro" id="IPR027537">
    <property type="entry name" value="Mmm1"/>
</dbReference>
<feature type="transmembrane region" description="Helical" evidence="10">
    <location>
        <begin position="6"/>
        <end position="22"/>
    </location>
</feature>
<feature type="compositionally biased region" description="Basic and acidic residues" evidence="9">
    <location>
        <begin position="59"/>
        <end position="68"/>
    </location>
</feature>
<dbReference type="Proteomes" id="UP000245771">
    <property type="component" value="Unassembled WGS sequence"/>
</dbReference>